<keyword evidence="3 5" id="KW-1133">Transmembrane helix</keyword>
<dbReference type="PANTHER" id="PTHR11706">
    <property type="entry name" value="SOLUTE CARRIER PROTEIN FAMILY 11 MEMBER"/>
    <property type="match status" value="1"/>
</dbReference>
<sequence>MAANKRPAGMKAASISTLIGAAFLMATSAIGPGFLTQTAVFTQTYGVNFAFAILASILLDIGAQMNTWRVIGYTGLRGQEIGNKVLPGLGVLLSILIVIGGLAFNIGNLAGAGLGLNVLFGLNTKLMATVSALIAILIFLSRNAGRIVDRVAQILGAIMIILVIVVMVTSHPPVGKAAIASILPASYGAMMLPMITLVGGTVGGYITFAGGHRLVEAGISGEEHLGQVTKSSFSGVIITGLMRIFLFLAILGVVSAGHVLDSQNPPASAFRFALGVVGYKFFGIVLWSAAITSVIGAAYTSATFLHGFGPWFREHQRTIIIAFIVFSTLVFDLYGQPAKVLVLVGALNGLILPLTLIVILIAARSKRIMGEKYRHPVWLYVFGVLAFLVTLYAAIISIHQLPGL</sequence>
<feature type="transmembrane region" description="Helical" evidence="5">
    <location>
        <begin position="340"/>
        <end position="365"/>
    </location>
</feature>
<accession>A0A9E6ZHM5</accession>
<feature type="transmembrane region" description="Helical" evidence="5">
    <location>
        <begin position="85"/>
        <end position="106"/>
    </location>
</feature>
<evidence type="ECO:0000256" key="1">
    <source>
        <dbReference type="ARBA" id="ARBA00004141"/>
    </source>
</evidence>
<comment type="subcellular location">
    <subcellularLocation>
        <location evidence="1">Membrane</location>
        <topology evidence="1">Multi-pass membrane protein</topology>
    </subcellularLocation>
</comment>
<dbReference type="KEGG" id="aaco:K1I37_18960"/>
<dbReference type="GO" id="GO:0034755">
    <property type="term" value="P:iron ion transmembrane transport"/>
    <property type="evidence" value="ECO:0007669"/>
    <property type="project" value="TreeGrafter"/>
</dbReference>
<dbReference type="PANTHER" id="PTHR11706:SF2">
    <property type="entry name" value="TRANSPORTER PROTEIN"/>
    <property type="match status" value="1"/>
</dbReference>
<evidence type="ECO:0000313" key="7">
    <source>
        <dbReference type="Proteomes" id="UP000829401"/>
    </source>
</evidence>
<dbReference type="EMBL" id="CP080467">
    <property type="protein sequence ID" value="UNO50952.1"/>
    <property type="molecule type" value="Genomic_DNA"/>
</dbReference>
<dbReference type="Pfam" id="PF01566">
    <property type="entry name" value="Nramp"/>
    <property type="match status" value="1"/>
</dbReference>
<dbReference type="GO" id="GO:0005886">
    <property type="term" value="C:plasma membrane"/>
    <property type="evidence" value="ECO:0007669"/>
    <property type="project" value="TreeGrafter"/>
</dbReference>
<gene>
    <name evidence="6" type="ORF">K1I37_18960</name>
</gene>
<dbReference type="GO" id="GO:0005384">
    <property type="term" value="F:manganese ion transmembrane transporter activity"/>
    <property type="evidence" value="ECO:0007669"/>
    <property type="project" value="TreeGrafter"/>
</dbReference>
<dbReference type="RefSeq" id="WP_201766382.1">
    <property type="nucleotide sequence ID" value="NZ_AURB01000116.1"/>
</dbReference>
<evidence type="ECO:0000256" key="3">
    <source>
        <dbReference type="ARBA" id="ARBA00022989"/>
    </source>
</evidence>
<evidence type="ECO:0000313" key="6">
    <source>
        <dbReference type="EMBL" id="UNO50952.1"/>
    </source>
</evidence>
<feature type="transmembrane region" description="Helical" evidence="5">
    <location>
        <begin position="190"/>
        <end position="211"/>
    </location>
</feature>
<feature type="transmembrane region" description="Helical" evidence="5">
    <location>
        <begin position="152"/>
        <end position="170"/>
    </location>
</feature>
<keyword evidence="2 5" id="KW-0812">Transmembrane</keyword>
<evidence type="ECO:0000256" key="5">
    <source>
        <dbReference type="SAM" id="Phobius"/>
    </source>
</evidence>
<feature type="transmembrane region" description="Helical" evidence="5">
    <location>
        <begin position="45"/>
        <end position="64"/>
    </location>
</feature>
<feature type="transmembrane region" description="Helical" evidence="5">
    <location>
        <begin position="232"/>
        <end position="259"/>
    </location>
</feature>
<protein>
    <submittedName>
        <fullName evidence="6">Divalent metal cation transporter</fullName>
    </submittedName>
</protein>
<dbReference type="InterPro" id="IPR001046">
    <property type="entry name" value="NRAMP_fam"/>
</dbReference>
<feature type="transmembrane region" description="Helical" evidence="5">
    <location>
        <begin position="279"/>
        <end position="305"/>
    </location>
</feature>
<feature type="transmembrane region" description="Helical" evidence="5">
    <location>
        <begin position="118"/>
        <end position="140"/>
    </location>
</feature>
<reference evidence="7" key="1">
    <citation type="journal article" date="2022" name="G3 (Bethesda)">
        <title>Unveiling the complete genome sequence of Alicyclobacillus acidoterrestris DSM 3922T, a taint-producing strain.</title>
        <authorList>
            <person name="Leonardo I.C."/>
            <person name="Barreto Crespo M.T."/>
            <person name="Gaspar F.B."/>
        </authorList>
    </citation>
    <scope>NUCLEOTIDE SEQUENCE [LARGE SCALE GENOMIC DNA]</scope>
    <source>
        <strain evidence="7">DSM 3922</strain>
    </source>
</reference>
<evidence type="ECO:0000256" key="4">
    <source>
        <dbReference type="ARBA" id="ARBA00023136"/>
    </source>
</evidence>
<keyword evidence="7" id="KW-1185">Reference proteome</keyword>
<dbReference type="GO" id="GO:0015086">
    <property type="term" value="F:cadmium ion transmembrane transporter activity"/>
    <property type="evidence" value="ECO:0007669"/>
    <property type="project" value="TreeGrafter"/>
</dbReference>
<dbReference type="Proteomes" id="UP000829401">
    <property type="component" value="Chromosome"/>
</dbReference>
<evidence type="ECO:0000256" key="2">
    <source>
        <dbReference type="ARBA" id="ARBA00022692"/>
    </source>
</evidence>
<organism evidence="6 7">
    <name type="scientific">Alicyclobacillus acidoterrestris (strain ATCC 49025 / DSM 3922 / CIP 106132 / NCIMB 13137 / GD3B)</name>
    <dbReference type="NCBI Taxonomy" id="1356854"/>
    <lineage>
        <taxon>Bacteria</taxon>
        <taxon>Bacillati</taxon>
        <taxon>Bacillota</taxon>
        <taxon>Bacilli</taxon>
        <taxon>Bacillales</taxon>
        <taxon>Alicyclobacillaceae</taxon>
        <taxon>Alicyclobacillus</taxon>
    </lineage>
</organism>
<feature type="transmembrane region" description="Helical" evidence="5">
    <location>
        <begin position="317"/>
        <end position="334"/>
    </location>
</feature>
<proteinExistence type="predicted"/>
<keyword evidence="4 5" id="KW-0472">Membrane</keyword>
<dbReference type="AlphaFoldDB" id="A0A9E6ZHM5"/>
<feature type="transmembrane region" description="Helical" evidence="5">
    <location>
        <begin position="377"/>
        <end position="398"/>
    </location>
</feature>
<name>A0A9E6ZHM5_ALIAG</name>